<feature type="domain" description="Aldehyde dehydrogenase" evidence="6">
    <location>
        <begin position="16"/>
        <end position="352"/>
    </location>
</feature>
<dbReference type="EMBL" id="OVEO01000012">
    <property type="protein sequence ID" value="SPQ99721.1"/>
    <property type="molecule type" value="Genomic_DNA"/>
</dbReference>
<dbReference type="AlphaFoldDB" id="A0A3P3YHR1"/>
<dbReference type="InterPro" id="IPR016163">
    <property type="entry name" value="Ald_DH_C"/>
</dbReference>
<evidence type="ECO:0000256" key="3">
    <source>
        <dbReference type="ARBA" id="ARBA00023027"/>
    </source>
</evidence>
<dbReference type="FunFam" id="3.40.605.10:FF:000007">
    <property type="entry name" value="NAD/NADP-dependent betaine aldehyde dehydrogenase"/>
    <property type="match status" value="1"/>
</dbReference>
<dbReference type="InterPro" id="IPR029510">
    <property type="entry name" value="Ald_DH_CS_GLU"/>
</dbReference>
<sequence length="441" mass="47688">MTVLQCLNLVDGRFVAAADGGTLDDFNPATGERIAVLPRSRAADVDAAVSAAERAFPQWSETPVEDRARCLERIADAVEARLDDFAELESMDTGKPVQLARTVDIPRAVANLRFFAQAVRQQEAPSTEMTGAINYTQRMPVGVAALITPWNLPIYLLTWKLAPALAMGCTVVCKPSELSPLTAHALANIIVNVGLPPGVANFVFGLGSEAGEPLIRSPSVDAVSFTGGTVTGRTVAVAASETFKKLSLELGGKNATIVFADCNFDQMIEGVLRSSFLNSGQICLCGSRILVERPLLDKFLDAFVKRTKSLTVGDPKTSWMGSVISPQQLKKVEYYVKLAAEEGGEILCGGGRPGALPRKSLGLLLPFIHSTLKTKLCKSTTLAHRVTRRMHTGMVWVNTWLKRDLRVPFGGIKDSGIGKEGGMRSLEFFSEMKNICIQYEE</sequence>
<evidence type="ECO:0000256" key="4">
    <source>
        <dbReference type="PROSITE-ProRule" id="PRU10007"/>
    </source>
</evidence>
<organism evidence="7 8">
    <name type="scientific">Plasmodiophora brassicae</name>
    <name type="common">Clubroot disease agent</name>
    <dbReference type="NCBI Taxonomy" id="37360"/>
    <lineage>
        <taxon>Eukaryota</taxon>
        <taxon>Sar</taxon>
        <taxon>Rhizaria</taxon>
        <taxon>Endomyxa</taxon>
        <taxon>Phytomyxea</taxon>
        <taxon>Plasmodiophorida</taxon>
        <taxon>Plasmodiophoridae</taxon>
        <taxon>Plasmodiophora</taxon>
    </lineage>
</organism>
<proteinExistence type="inferred from homology"/>
<dbReference type="Proteomes" id="UP000290189">
    <property type="component" value="Unassembled WGS sequence"/>
</dbReference>
<dbReference type="Gene3D" id="3.40.309.10">
    <property type="entry name" value="Aldehyde Dehydrogenase, Chain A, domain 2"/>
    <property type="match status" value="2"/>
</dbReference>
<dbReference type="InterPro" id="IPR016160">
    <property type="entry name" value="Ald_DH_CS_CYS"/>
</dbReference>
<evidence type="ECO:0000256" key="5">
    <source>
        <dbReference type="RuleBase" id="RU003345"/>
    </source>
</evidence>
<evidence type="ECO:0000313" key="8">
    <source>
        <dbReference type="Proteomes" id="UP000290189"/>
    </source>
</evidence>
<comment type="similarity">
    <text evidence="1 5">Belongs to the aldehyde dehydrogenase family.</text>
</comment>
<evidence type="ECO:0000313" key="7">
    <source>
        <dbReference type="EMBL" id="SPQ99721.1"/>
    </source>
</evidence>
<accession>A0A3P3YHR1</accession>
<evidence type="ECO:0000256" key="1">
    <source>
        <dbReference type="ARBA" id="ARBA00009986"/>
    </source>
</evidence>
<gene>
    <name evidence="7" type="ORF">PLBR_LOCUS6936</name>
</gene>
<dbReference type="InterPro" id="IPR016161">
    <property type="entry name" value="Ald_DH/histidinol_DH"/>
</dbReference>
<protein>
    <recommendedName>
        <fullName evidence="6">Aldehyde dehydrogenase domain-containing protein</fullName>
    </recommendedName>
</protein>
<keyword evidence="2 5" id="KW-0560">Oxidoreductase</keyword>
<name>A0A3P3YHR1_PLABS</name>
<feature type="domain" description="Aldehyde dehydrogenase" evidence="6">
    <location>
        <begin position="379"/>
        <end position="435"/>
    </location>
</feature>
<evidence type="ECO:0000259" key="6">
    <source>
        <dbReference type="Pfam" id="PF00171"/>
    </source>
</evidence>
<dbReference type="Gene3D" id="3.40.605.10">
    <property type="entry name" value="Aldehyde Dehydrogenase, Chain A, domain 1"/>
    <property type="match status" value="1"/>
</dbReference>
<dbReference type="PANTHER" id="PTHR43720:SF2">
    <property type="entry name" value="2-AMINOMUCONIC SEMIALDEHYDE DEHYDROGENASE"/>
    <property type="match status" value="1"/>
</dbReference>
<feature type="active site" evidence="4">
    <location>
        <position position="249"/>
    </location>
</feature>
<reference evidence="7 8" key="1">
    <citation type="submission" date="2018-03" db="EMBL/GenBank/DDBJ databases">
        <authorList>
            <person name="Fogelqvist J."/>
        </authorList>
    </citation>
    <scope>NUCLEOTIDE SEQUENCE [LARGE SCALE GENOMIC DNA]</scope>
</reference>
<evidence type="ECO:0000256" key="2">
    <source>
        <dbReference type="ARBA" id="ARBA00023002"/>
    </source>
</evidence>
<dbReference type="GO" id="GO:0016620">
    <property type="term" value="F:oxidoreductase activity, acting on the aldehyde or oxo group of donors, NAD or NADP as acceptor"/>
    <property type="evidence" value="ECO:0007669"/>
    <property type="project" value="InterPro"/>
</dbReference>
<keyword evidence="7" id="KW-0496">Mitochondrion</keyword>
<dbReference type="PANTHER" id="PTHR43720">
    <property type="entry name" value="2-AMINOMUCONIC SEMIALDEHYDE DEHYDROGENASE"/>
    <property type="match status" value="1"/>
</dbReference>
<dbReference type="Pfam" id="PF00171">
    <property type="entry name" value="Aldedh"/>
    <property type="match status" value="2"/>
</dbReference>
<dbReference type="SUPFAM" id="SSF53720">
    <property type="entry name" value="ALDH-like"/>
    <property type="match status" value="1"/>
</dbReference>
<dbReference type="InterPro" id="IPR015590">
    <property type="entry name" value="Aldehyde_DH_dom"/>
</dbReference>
<dbReference type="PROSITE" id="PS00070">
    <property type="entry name" value="ALDEHYDE_DEHYDR_CYS"/>
    <property type="match status" value="1"/>
</dbReference>
<dbReference type="PROSITE" id="PS00687">
    <property type="entry name" value="ALDEHYDE_DEHYDR_GLU"/>
    <property type="match status" value="1"/>
</dbReference>
<geneLocation type="mitochondrion" evidence="7"/>
<dbReference type="InterPro" id="IPR016162">
    <property type="entry name" value="Ald_DH_N"/>
</dbReference>
<keyword evidence="3" id="KW-0520">NAD</keyword>